<gene>
    <name evidence="2" type="primary">traN</name>
    <name evidence="2" type="ORF">CCYN2B_150019</name>
</gene>
<organism evidence="2 3">
    <name type="scientific">Capnocytophaga cynodegmi</name>
    <dbReference type="NCBI Taxonomy" id="28189"/>
    <lineage>
        <taxon>Bacteria</taxon>
        <taxon>Pseudomonadati</taxon>
        <taxon>Bacteroidota</taxon>
        <taxon>Flavobacteriia</taxon>
        <taxon>Flavobacteriales</taxon>
        <taxon>Flavobacteriaceae</taxon>
        <taxon>Capnocytophaga</taxon>
    </lineage>
</organism>
<keyword evidence="1" id="KW-0732">Signal</keyword>
<proteinExistence type="predicted"/>
<name>A0A0B7H1N4_9FLAO</name>
<evidence type="ECO:0000313" key="2">
    <source>
        <dbReference type="EMBL" id="CEN33260.1"/>
    </source>
</evidence>
<dbReference type="NCBIfam" id="TIGR03780">
    <property type="entry name" value="Bac_Flav_CT_N"/>
    <property type="match status" value="1"/>
</dbReference>
<sequence length="299" mass="34178">MKTPMFFLMAVCTVLSYAQTGSEMSTTNKSSTATLNTQVTPYPLEVTYDKTTHLIFPSAIRYVDLGSEHLIADKAKEAENVLRVKAAVTDFEQKTNLSVITEDGGFFSFEVCYHPSPKLLTLDFARNIPQGNSVKSDILFSDTGWESPAVAQMIMTSIYNQKREFIKHIGSQNAGISWLLKGMYVHNGKLYLDIKLKNRSRMPFEVDFISFKMVDKKTTKQSLVQEISIEPLRMYQPLLVVKPKKDTRCIYMLEGFTLSDDKVLRIEIFEKNGSRYQSFLLTNEDISKARPIEQFHLKF</sequence>
<dbReference type="EMBL" id="CDOD01000007">
    <property type="protein sequence ID" value="CEN33260.1"/>
    <property type="molecule type" value="Genomic_DNA"/>
</dbReference>
<dbReference type="Proteomes" id="UP000038055">
    <property type="component" value="Unassembled WGS sequence"/>
</dbReference>
<feature type="signal peptide" evidence="1">
    <location>
        <begin position="1"/>
        <end position="18"/>
    </location>
</feature>
<evidence type="ECO:0000256" key="1">
    <source>
        <dbReference type="SAM" id="SignalP"/>
    </source>
</evidence>
<dbReference type="AlphaFoldDB" id="A0A0B7H1N4"/>
<keyword evidence="3" id="KW-1185">Reference proteome</keyword>
<feature type="chain" id="PRO_5002115667" evidence="1">
    <location>
        <begin position="19"/>
        <end position="299"/>
    </location>
</feature>
<evidence type="ECO:0000313" key="3">
    <source>
        <dbReference type="Proteomes" id="UP000038055"/>
    </source>
</evidence>
<protein>
    <submittedName>
        <fullName evidence="2">Conjugative transposon protein TraN</fullName>
    </submittedName>
</protein>
<accession>A0A0B7H1N4</accession>
<reference evidence="3" key="1">
    <citation type="submission" date="2015-01" db="EMBL/GenBank/DDBJ databases">
        <authorList>
            <person name="MANFREDI Pablo"/>
        </authorList>
    </citation>
    <scope>NUCLEOTIDE SEQUENCE [LARGE SCALE GENOMIC DNA]</scope>
    <source>
        <strain evidence="3">Ccyn2B</strain>
    </source>
</reference>
<dbReference type="Pfam" id="PF13595">
    <property type="entry name" value="DUF4138"/>
    <property type="match status" value="1"/>
</dbReference>
<dbReference type="InterPro" id="IPR022298">
    <property type="entry name" value="Conjug_transposon_TraN"/>
</dbReference>